<dbReference type="GO" id="GO:0003714">
    <property type="term" value="F:transcription corepressor activity"/>
    <property type="evidence" value="ECO:0007669"/>
    <property type="project" value="TreeGrafter"/>
</dbReference>
<evidence type="ECO:0000256" key="4">
    <source>
        <dbReference type="ARBA" id="ARBA00023125"/>
    </source>
</evidence>
<keyword evidence="1" id="KW-0479">Metal-binding</keyword>
<keyword evidence="2" id="KW-0863">Zinc-finger</keyword>
<dbReference type="Pfam" id="PF01426">
    <property type="entry name" value="BAH"/>
    <property type="match status" value="1"/>
</dbReference>
<dbReference type="GO" id="GO:0016581">
    <property type="term" value="C:NuRD complex"/>
    <property type="evidence" value="ECO:0007669"/>
    <property type="project" value="TreeGrafter"/>
</dbReference>
<evidence type="ECO:0000256" key="2">
    <source>
        <dbReference type="ARBA" id="ARBA00022771"/>
    </source>
</evidence>
<keyword evidence="9" id="KW-1185">Reference proteome</keyword>
<name>A0A0R3T5I3_RODNA</name>
<accession>A0A0R3T5I3</accession>
<keyword evidence="3" id="KW-0862">Zinc</keyword>
<dbReference type="InterPro" id="IPR001025">
    <property type="entry name" value="BAH_dom"/>
</dbReference>
<protein>
    <submittedName>
        <fullName evidence="10">BAH domain-containing protein</fullName>
    </submittedName>
</protein>
<dbReference type="Pfam" id="PF01448">
    <property type="entry name" value="ELM2"/>
    <property type="match status" value="1"/>
</dbReference>
<sequence>MSNHQTYQIGDYVYVEESPAIPYQIRKIVELDRYNSNDVEMKVKCFYRRRELPPDVAEQHLHVFSVEALSEKEIYDLSLRELFVSQTFDIVHANRIRGKCNVIMMEDVLDENLVDLIKEDATFFYHLSYDPVKRVIKSDKGYIRVGSEFQATIPNFIGCTQNNNTNHTLHNEIETLVWSPPNNLSPSDLDSYMTMCKSLATLARANYPPSTLRHPTLVSCVACASRDTTLQLALDTLQQAGHSIRRALQVLAPPSQPPLLKLDQMEMWSITEGNLFQQGLHKFGKSFQDIQTDLLPWKTLKVTLRTLQMPILECKKLGCSTRFRVASALFAITFECIIEFYYMWKTTDHYIQQRRAKSVEAEKRLKHIYVKVDRKVDPSVLYQENFAKCAGCGSVCTAHSYGIGSPPNLLKVCGNCWVIWKEYGDLKDVSVYGML</sequence>
<reference evidence="8 9" key="2">
    <citation type="submission" date="2018-11" db="EMBL/GenBank/DDBJ databases">
        <authorList>
            <consortium name="Pathogen Informatics"/>
        </authorList>
    </citation>
    <scope>NUCLEOTIDE SEQUENCE [LARGE SCALE GENOMIC DNA]</scope>
</reference>
<evidence type="ECO:0000259" key="6">
    <source>
        <dbReference type="PROSITE" id="PS51038"/>
    </source>
</evidence>
<dbReference type="Gene3D" id="2.30.30.490">
    <property type="match status" value="1"/>
</dbReference>
<dbReference type="InterPro" id="IPR040138">
    <property type="entry name" value="MIER/MTA"/>
</dbReference>
<dbReference type="PROSITE" id="PS51038">
    <property type="entry name" value="BAH"/>
    <property type="match status" value="1"/>
</dbReference>
<dbReference type="GO" id="GO:0000122">
    <property type="term" value="P:negative regulation of transcription by RNA polymerase II"/>
    <property type="evidence" value="ECO:0007669"/>
    <property type="project" value="TreeGrafter"/>
</dbReference>
<dbReference type="Gene3D" id="1.10.10.60">
    <property type="entry name" value="Homeodomain-like"/>
    <property type="match status" value="2"/>
</dbReference>
<gene>
    <name evidence="8" type="ORF">HNAJ_LOCUS2320</name>
</gene>
<dbReference type="Proteomes" id="UP000278807">
    <property type="component" value="Unassembled WGS sequence"/>
</dbReference>
<dbReference type="GO" id="GO:0003677">
    <property type="term" value="F:DNA binding"/>
    <property type="evidence" value="ECO:0007669"/>
    <property type="project" value="UniProtKB-KW"/>
</dbReference>
<organism evidence="10">
    <name type="scientific">Rodentolepis nana</name>
    <name type="common">Dwarf tapeworm</name>
    <name type="synonym">Hymenolepis nana</name>
    <dbReference type="NCBI Taxonomy" id="102285"/>
    <lineage>
        <taxon>Eukaryota</taxon>
        <taxon>Metazoa</taxon>
        <taxon>Spiralia</taxon>
        <taxon>Lophotrochozoa</taxon>
        <taxon>Platyhelminthes</taxon>
        <taxon>Cestoda</taxon>
        <taxon>Eucestoda</taxon>
        <taxon>Cyclophyllidea</taxon>
        <taxon>Hymenolepididae</taxon>
        <taxon>Rodentolepis</taxon>
    </lineage>
</organism>
<dbReference type="PROSITE" id="PS51156">
    <property type="entry name" value="ELM2"/>
    <property type="match status" value="1"/>
</dbReference>
<dbReference type="InterPro" id="IPR000949">
    <property type="entry name" value="ELM2_dom"/>
</dbReference>
<dbReference type="OrthoDB" id="2193595at2759"/>
<dbReference type="GO" id="GO:0003682">
    <property type="term" value="F:chromatin binding"/>
    <property type="evidence" value="ECO:0007669"/>
    <property type="project" value="InterPro"/>
</dbReference>
<keyword evidence="4" id="KW-0238">DNA-binding</keyword>
<dbReference type="WBParaSite" id="HNAJ_0000232101-mRNA-1">
    <property type="protein sequence ID" value="HNAJ_0000232101-mRNA-1"/>
    <property type="gene ID" value="HNAJ_0000232101"/>
</dbReference>
<evidence type="ECO:0000256" key="3">
    <source>
        <dbReference type="ARBA" id="ARBA00022833"/>
    </source>
</evidence>
<evidence type="ECO:0000256" key="1">
    <source>
        <dbReference type="ARBA" id="ARBA00022723"/>
    </source>
</evidence>
<dbReference type="STRING" id="102285.A0A0R3T5I3"/>
<evidence type="ECO:0000256" key="5">
    <source>
        <dbReference type="ARBA" id="ARBA00023242"/>
    </source>
</evidence>
<dbReference type="GO" id="GO:0042826">
    <property type="term" value="F:histone deacetylase binding"/>
    <property type="evidence" value="ECO:0007669"/>
    <property type="project" value="TreeGrafter"/>
</dbReference>
<evidence type="ECO:0000313" key="10">
    <source>
        <dbReference type="WBParaSite" id="HNAJ_0000232101-mRNA-1"/>
    </source>
</evidence>
<feature type="domain" description="ELM2" evidence="7">
    <location>
        <begin position="141"/>
        <end position="255"/>
    </location>
</feature>
<evidence type="ECO:0000313" key="9">
    <source>
        <dbReference type="Proteomes" id="UP000278807"/>
    </source>
</evidence>
<evidence type="ECO:0000259" key="7">
    <source>
        <dbReference type="PROSITE" id="PS51156"/>
    </source>
</evidence>
<dbReference type="FunFam" id="1.10.10.60:FF:000012">
    <property type="entry name" value="Metastasis-associated 1 family, member 3"/>
    <property type="match status" value="2"/>
</dbReference>
<dbReference type="GO" id="GO:0003713">
    <property type="term" value="F:transcription coactivator activity"/>
    <property type="evidence" value="ECO:0007669"/>
    <property type="project" value="TreeGrafter"/>
</dbReference>
<dbReference type="InterPro" id="IPR043151">
    <property type="entry name" value="BAH_sf"/>
</dbReference>
<dbReference type="AlphaFoldDB" id="A0A0R3T5I3"/>
<dbReference type="PANTHER" id="PTHR10865">
    <property type="entry name" value="METASTASIS-ASSOCIATED PROTEIN AND MESODERM INDUCTION EARLY RESPONSE PROTEIN"/>
    <property type="match status" value="1"/>
</dbReference>
<feature type="domain" description="BAH" evidence="6">
    <location>
        <begin position="5"/>
        <end position="140"/>
    </location>
</feature>
<dbReference type="EMBL" id="UZAE01001107">
    <property type="protein sequence ID" value="VDN98179.1"/>
    <property type="molecule type" value="Genomic_DNA"/>
</dbReference>
<reference evidence="10" key="1">
    <citation type="submission" date="2017-02" db="UniProtKB">
        <authorList>
            <consortium name="WormBaseParasite"/>
        </authorList>
    </citation>
    <scope>IDENTIFICATION</scope>
</reference>
<dbReference type="SMART" id="SM01189">
    <property type="entry name" value="ELM2"/>
    <property type="match status" value="1"/>
</dbReference>
<dbReference type="Gene3D" id="4.10.1240.50">
    <property type="match status" value="1"/>
</dbReference>
<keyword evidence="5" id="KW-0539">Nucleus</keyword>
<proteinExistence type="predicted"/>
<dbReference type="SMART" id="SM00439">
    <property type="entry name" value="BAH"/>
    <property type="match status" value="1"/>
</dbReference>
<evidence type="ECO:0000313" key="8">
    <source>
        <dbReference type="EMBL" id="VDN98179.1"/>
    </source>
</evidence>
<dbReference type="GO" id="GO:0008270">
    <property type="term" value="F:zinc ion binding"/>
    <property type="evidence" value="ECO:0007669"/>
    <property type="project" value="UniProtKB-KW"/>
</dbReference>
<dbReference type="PANTHER" id="PTHR10865:SF29">
    <property type="entry name" value="METASTASIS ASSOCIATED 1-LIKE, ISOFORM D"/>
    <property type="match status" value="1"/>
</dbReference>